<reference evidence="3 4" key="1">
    <citation type="journal article" date="2012" name="J. Bacteriol.">
        <title>Genome Sequence of n-Alkane-Degrading Hydrocarboniphaga effusa Strain AP103T (ATCC BAA-332T).</title>
        <authorList>
            <person name="Chang H.K."/>
            <person name="Zylstra G.J."/>
            <person name="Chae J.C."/>
        </authorList>
    </citation>
    <scope>NUCLEOTIDE SEQUENCE [LARGE SCALE GENOMIC DNA]</scope>
    <source>
        <strain evidence="3 4">AP103</strain>
    </source>
</reference>
<dbReference type="RefSeq" id="WP_007183573.1">
    <property type="nucleotide sequence ID" value="NZ_AKGD01000001.1"/>
</dbReference>
<keyword evidence="4" id="KW-1185">Reference proteome</keyword>
<keyword evidence="2" id="KW-0503">Monooxygenase</keyword>
<dbReference type="InterPro" id="IPR012078">
    <property type="entry name" value="MP_mOase_hydro"/>
</dbReference>
<dbReference type="PIRSF" id="PIRSF000040">
    <property type="entry name" value="MMOH_comp"/>
    <property type="match status" value="1"/>
</dbReference>
<organism evidence="3 4">
    <name type="scientific">Hydrocarboniphaga effusa AP103</name>
    <dbReference type="NCBI Taxonomy" id="1172194"/>
    <lineage>
        <taxon>Bacteria</taxon>
        <taxon>Pseudomonadati</taxon>
        <taxon>Pseudomonadota</taxon>
        <taxon>Gammaproteobacteria</taxon>
        <taxon>Nevskiales</taxon>
        <taxon>Nevskiaceae</taxon>
        <taxon>Hydrocarboniphaga</taxon>
    </lineage>
</organism>
<evidence type="ECO:0000256" key="1">
    <source>
        <dbReference type="ARBA" id="ARBA00023002"/>
    </source>
</evidence>
<dbReference type="SUPFAM" id="SSF47240">
    <property type="entry name" value="Ferritin-like"/>
    <property type="match status" value="1"/>
</dbReference>
<comment type="caution">
    <text evidence="3">The sequence shown here is derived from an EMBL/GenBank/DDBJ whole genome shotgun (WGS) entry which is preliminary data.</text>
</comment>
<keyword evidence="1" id="KW-0560">Oxidoreductase</keyword>
<proteinExistence type="predicted"/>
<dbReference type="InterPro" id="IPR003430">
    <property type="entry name" value="Phenol_Hydrox"/>
</dbReference>
<dbReference type="AlphaFoldDB" id="I8TA13"/>
<evidence type="ECO:0000256" key="2">
    <source>
        <dbReference type="ARBA" id="ARBA00023033"/>
    </source>
</evidence>
<name>I8TA13_9GAMM</name>
<protein>
    <submittedName>
        <fullName evidence="3">Methane/phenol/toluene hydroxylase</fullName>
    </submittedName>
</protein>
<dbReference type="InterPro" id="IPR009078">
    <property type="entry name" value="Ferritin-like_SF"/>
</dbReference>
<dbReference type="InterPro" id="IPR012348">
    <property type="entry name" value="RNR-like"/>
</dbReference>
<gene>
    <name evidence="3" type="ORF">WQQ_06170</name>
</gene>
<dbReference type="Proteomes" id="UP000003704">
    <property type="component" value="Unassembled WGS sequence"/>
</dbReference>
<dbReference type="STRING" id="1172194.WQQ_06170"/>
<evidence type="ECO:0000313" key="4">
    <source>
        <dbReference type="Proteomes" id="UP000003704"/>
    </source>
</evidence>
<dbReference type="GO" id="GO:0016709">
    <property type="term" value="F:oxidoreductase activity, acting on paired donors, with incorporation or reduction of molecular oxygen, NAD(P)H as one donor, and incorporation of one atom of oxygen"/>
    <property type="evidence" value="ECO:0007669"/>
    <property type="project" value="InterPro"/>
</dbReference>
<sequence>MQIDIKTSSVTQLRNTFSHIARRLGSDKPASRYQEATFDLQPEVNFHYRPIWEPQYELYDKKRTRVVMRDWYSFTDPRQYYYGTYTVARSRQQETMDKNIAFVEQRGLLRGLNKPVVDELTNFLLPLRHVEWAANMNNCQITSLGWGAAITQATMYHTMDRLGIAQFISRIGLLLDGNSGSSLDAAKQAWCDDRSWQPLRRCIENSLVVQDWFELFIAQNLVIDGLLYPLFYQRYDARFSAANGPALSMVTGFMSTWFDETKRWVDATIKTAVNESEANKAVIGEWINHWSREVLTAIEPLVARLLEDQALVTIGSLGSDLRARVQKLGIQA</sequence>
<evidence type="ECO:0000313" key="3">
    <source>
        <dbReference type="EMBL" id="EIT70480.1"/>
    </source>
</evidence>
<dbReference type="PATRIC" id="fig|1172194.4.peg.590"/>
<dbReference type="OrthoDB" id="9806768at2"/>
<dbReference type="Gene3D" id="1.10.620.20">
    <property type="entry name" value="Ribonucleotide Reductase, subunit A"/>
    <property type="match status" value="1"/>
</dbReference>
<dbReference type="Pfam" id="PF02332">
    <property type="entry name" value="Phenol_Hydrox"/>
    <property type="match status" value="1"/>
</dbReference>
<dbReference type="EMBL" id="AKGD01000001">
    <property type="protein sequence ID" value="EIT70480.1"/>
    <property type="molecule type" value="Genomic_DNA"/>
</dbReference>
<accession>I8TA13</accession>
<dbReference type="CDD" id="cd01058">
    <property type="entry name" value="AAMH_B"/>
    <property type="match status" value="1"/>
</dbReference>